<keyword evidence="11" id="KW-0969">Cilium</keyword>
<evidence type="ECO:0000256" key="8">
    <source>
        <dbReference type="ARBA" id="ARBA00030117"/>
    </source>
</evidence>
<proteinExistence type="inferred from homology"/>
<protein>
    <recommendedName>
        <fullName evidence="2">Negative regulator of flagellin synthesis</fullName>
    </recommendedName>
    <alternativeName>
        <fullName evidence="8">Anti-sigma-28 factor</fullName>
    </alternativeName>
</protein>
<keyword evidence="3" id="KW-0678">Repressor</keyword>
<comment type="caution">
    <text evidence="11">The sequence shown here is derived from an EMBL/GenBank/DDBJ whole genome shotgun (WGS) entry which is preliminary data.</text>
</comment>
<feature type="domain" description="Anti-sigma-28 factor FlgM C-terminal" evidence="10">
    <location>
        <begin position="49"/>
        <end position="90"/>
    </location>
</feature>
<dbReference type="AlphaFoldDB" id="A0A7Z6ZVP1"/>
<dbReference type="SUPFAM" id="SSF101498">
    <property type="entry name" value="Anti-sigma factor FlgM"/>
    <property type="match status" value="1"/>
</dbReference>
<dbReference type="NCBIfam" id="TIGR03824">
    <property type="entry name" value="FlgM_jcvi"/>
    <property type="match status" value="1"/>
</dbReference>
<dbReference type="Pfam" id="PF04316">
    <property type="entry name" value="FlgM"/>
    <property type="match status" value="1"/>
</dbReference>
<evidence type="ECO:0000256" key="6">
    <source>
        <dbReference type="ARBA" id="ARBA00023163"/>
    </source>
</evidence>
<comment type="function">
    <text evidence="7">Responsible for the coupling of flagellin expression to flagellar assembly by preventing expression of the flagellin genes when a component of the middle class of proteins is defective. It negatively regulates flagellar genes by inhibiting the activity of FliA by directly binding to FliA.</text>
</comment>
<organism evidence="11 12">
    <name type="scientific">Pseudidiomarina aestuarii</name>
    <dbReference type="NCBI Taxonomy" id="624146"/>
    <lineage>
        <taxon>Bacteria</taxon>
        <taxon>Pseudomonadati</taxon>
        <taxon>Pseudomonadota</taxon>
        <taxon>Gammaproteobacteria</taxon>
        <taxon>Alteromonadales</taxon>
        <taxon>Idiomarinaceae</taxon>
        <taxon>Pseudidiomarina</taxon>
    </lineage>
</organism>
<keyword evidence="5" id="KW-0805">Transcription regulation</keyword>
<keyword evidence="11" id="KW-0282">Flagellum</keyword>
<dbReference type="GO" id="GO:0044781">
    <property type="term" value="P:bacterial-type flagellum organization"/>
    <property type="evidence" value="ECO:0007669"/>
    <property type="project" value="UniProtKB-KW"/>
</dbReference>
<evidence type="ECO:0000256" key="7">
    <source>
        <dbReference type="ARBA" id="ARBA00024739"/>
    </source>
</evidence>
<reference evidence="12" key="1">
    <citation type="journal article" date="2018" name="Front. Microbiol.">
        <title>Genome-Based Analysis Reveals the Taxonomy and Diversity of the Family Idiomarinaceae.</title>
        <authorList>
            <person name="Liu Y."/>
            <person name="Lai Q."/>
            <person name="Shao Z."/>
        </authorList>
    </citation>
    <scope>NUCLEOTIDE SEQUENCE [LARGE SCALE GENOMIC DNA]</scope>
    <source>
        <strain evidence="12">KYW314</strain>
    </source>
</reference>
<evidence type="ECO:0000313" key="12">
    <source>
        <dbReference type="Proteomes" id="UP000287766"/>
    </source>
</evidence>
<dbReference type="InterPro" id="IPR035890">
    <property type="entry name" value="Anti-sigma-28_factor_FlgM_sf"/>
</dbReference>
<dbReference type="GO" id="GO:0045892">
    <property type="term" value="P:negative regulation of DNA-templated transcription"/>
    <property type="evidence" value="ECO:0007669"/>
    <property type="project" value="InterPro"/>
</dbReference>
<feature type="compositionally biased region" description="Polar residues" evidence="9">
    <location>
        <begin position="16"/>
        <end position="41"/>
    </location>
</feature>
<evidence type="ECO:0000256" key="2">
    <source>
        <dbReference type="ARBA" id="ARBA00017823"/>
    </source>
</evidence>
<dbReference type="InterPro" id="IPR031316">
    <property type="entry name" value="FlgM_C"/>
</dbReference>
<evidence type="ECO:0000256" key="5">
    <source>
        <dbReference type="ARBA" id="ARBA00023015"/>
    </source>
</evidence>
<keyword evidence="4" id="KW-1005">Bacterial flagellum biogenesis</keyword>
<keyword evidence="6" id="KW-0804">Transcription</keyword>
<sequence>MSEVFPVKVNGFQPLPGTNQTESNRSAKTGAPSTEASQAASSADVVTHFSQLPQDQSQDIDTAKVESIRQAIRDGQLTMRADQIAESMLQSLTESSSNSD</sequence>
<accession>A0A7Z6ZVP1</accession>
<dbReference type="InterPro" id="IPR007412">
    <property type="entry name" value="FlgM"/>
</dbReference>
<name>A0A7Z6ZVP1_9GAMM</name>
<evidence type="ECO:0000259" key="10">
    <source>
        <dbReference type="Pfam" id="PF04316"/>
    </source>
</evidence>
<evidence type="ECO:0000313" key="11">
    <source>
        <dbReference type="EMBL" id="RUO42168.1"/>
    </source>
</evidence>
<gene>
    <name evidence="11" type="primary">flgM</name>
    <name evidence="11" type="ORF">CWE22_08485</name>
</gene>
<dbReference type="RefSeq" id="WP_169930889.1">
    <property type="nucleotide sequence ID" value="NZ_PIPR01000001.1"/>
</dbReference>
<evidence type="ECO:0000256" key="3">
    <source>
        <dbReference type="ARBA" id="ARBA00022491"/>
    </source>
</evidence>
<evidence type="ECO:0000256" key="9">
    <source>
        <dbReference type="SAM" id="MobiDB-lite"/>
    </source>
</evidence>
<evidence type="ECO:0000256" key="1">
    <source>
        <dbReference type="ARBA" id="ARBA00005322"/>
    </source>
</evidence>
<keyword evidence="12" id="KW-1185">Reference proteome</keyword>
<feature type="region of interest" description="Disordered" evidence="9">
    <location>
        <begin position="1"/>
        <end position="46"/>
    </location>
</feature>
<dbReference type="Proteomes" id="UP000287766">
    <property type="component" value="Unassembled WGS sequence"/>
</dbReference>
<keyword evidence="11" id="KW-0966">Cell projection</keyword>
<evidence type="ECO:0000256" key="4">
    <source>
        <dbReference type="ARBA" id="ARBA00022795"/>
    </source>
</evidence>
<dbReference type="EMBL" id="PIPR01000001">
    <property type="protein sequence ID" value="RUO42168.1"/>
    <property type="molecule type" value="Genomic_DNA"/>
</dbReference>
<comment type="similarity">
    <text evidence="1">Belongs to the FlgM family.</text>
</comment>